<dbReference type="SUPFAM" id="SSF52518">
    <property type="entry name" value="Thiamin diphosphate-binding fold (THDP-binding)"/>
    <property type="match status" value="1"/>
</dbReference>
<sequence length="314" mass="34692">MISTIREMPEEELLLSGCGSCAGCPASLALRIVGKALGKNAVMLLTPSCSVASMGMTPKTAYNWPSMNITFASAGASAAGVSVALDTIKEKKNDTWEKPTVFNWTGDGGTYDIGFQALSAAAERNDDFIHFCYNNEAYVNTGLQRSGATPRYCYTTTTPAGKKETKKNMALLMLEHNVPYIATASVAYPIDLYNKILKAKSIPGFKYIEIFAPCNVGWGFSADKTIEMGRMAVEAGACLLWEAHNGKIVFSKPTEKLLKMKDKKPSIEKYINSQGRFQKTMKDKKLEILMDIQEDIDREIRFMKERSKICYSVN</sequence>
<dbReference type="Pfam" id="PF02775">
    <property type="entry name" value="TPP_enzyme_C"/>
    <property type="match status" value="1"/>
</dbReference>
<accession>A0A1C7I9E1</accession>
<organism evidence="3 4">
    <name type="scientific">Blautia pseudococcoides</name>
    <dbReference type="NCBI Taxonomy" id="1796616"/>
    <lineage>
        <taxon>Bacteria</taxon>
        <taxon>Bacillati</taxon>
        <taxon>Bacillota</taxon>
        <taxon>Clostridia</taxon>
        <taxon>Lachnospirales</taxon>
        <taxon>Lachnospiraceae</taxon>
        <taxon>Blautia</taxon>
    </lineage>
</organism>
<dbReference type="EMBL" id="CP015405">
    <property type="protein sequence ID" value="ANU76277.1"/>
    <property type="molecule type" value="Genomic_DNA"/>
</dbReference>
<keyword evidence="1" id="KW-0560">Oxidoreductase</keyword>
<dbReference type="AlphaFoldDB" id="A0A1C7I9E1"/>
<dbReference type="PANTHER" id="PTHR42897">
    <property type="entry name" value="PYRUVATE SYNTHASE SUBUNIT PORB"/>
    <property type="match status" value="1"/>
</dbReference>
<dbReference type="Proteomes" id="UP000092574">
    <property type="component" value="Chromosome"/>
</dbReference>
<dbReference type="RefSeq" id="WP_065542449.1">
    <property type="nucleotide sequence ID" value="NZ_CP015405.2"/>
</dbReference>
<dbReference type="GO" id="GO:0030976">
    <property type="term" value="F:thiamine pyrophosphate binding"/>
    <property type="evidence" value="ECO:0007669"/>
    <property type="project" value="InterPro"/>
</dbReference>
<protein>
    <recommendedName>
        <fullName evidence="2">Thiamine pyrophosphate enzyme TPP-binding domain-containing protein</fullName>
    </recommendedName>
</protein>
<dbReference type="Gene3D" id="3.40.50.970">
    <property type="match status" value="2"/>
</dbReference>
<gene>
    <name evidence="3" type="ORF">A4V09_11170</name>
</gene>
<dbReference type="STRING" id="1796616.A4V09_11170"/>
<evidence type="ECO:0000256" key="1">
    <source>
        <dbReference type="ARBA" id="ARBA00023002"/>
    </source>
</evidence>
<dbReference type="InterPro" id="IPR051479">
    <property type="entry name" value="PorB-like"/>
</dbReference>
<evidence type="ECO:0000259" key="2">
    <source>
        <dbReference type="Pfam" id="PF02775"/>
    </source>
</evidence>
<dbReference type="InterPro" id="IPR011766">
    <property type="entry name" value="TPP_enzyme_TPP-bd"/>
</dbReference>
<keyword evidence="4" id="KW-1185">Reference proteome</keyword>
<reference evidence="3" key="1">
    <citation type="submission" date="2017-04" db="EMBL/GenBank/DDBJ databases">
        <title>Complete Genome Sequences of Twelve Strains of a Stable Defined Moderately Diverse Mouse Microbiota 2 (sDMDMm2).</title>
        <authorList>
            <person name="Uchimura Y."/>
            <person name="Wyss M."/>
            <person name="Brugiroux S."/>
            <person name="Limenitakis J.P."/>
            <person name="Stecher B."/>
            <person name="McCoy K.D."/>
            <person name="Macpherson A.J."/>
        </authorList>
    </citation>
    <scope>NUCLEOTIDE SEQUENCE</scope>
    <source>
        <strain evidence="3">YL58</strain>
    </source>
</reference>
<dbReference type="KEGG" id="byl:A4V09_11170"/>
<feature type="domain" description="Thiamine pyrophosphate enzyme TPP-binding" evidence="2">
    <location>
        <begin position="56"/>
        <end position="210"/>
    </location>
</feature>
<dbReference type="OrthoDB" id="9794954at2"/>
<dbReference type="PANTHER" id="PTHR42897:SF1">
    <property type="entry name" value="2-OXOACID OXIDOREDUCTASE (FERREDOXIN)"/>
    <property type="match status" value="1"/>
</dbReference>
<evidence type="ECO:0000313" key="4">
    <source>
        <dbReference type="Proteomes" id="UP000092574"/>
    </source>
</evidence>
<name>A0A1C7I9E1_9FIRM</name>
<dbReference type="GO" id="GO:0016491">
    <property type="term" value="F:oxidoreductase activity"/>
    <property type="evidence" value="ECO:0007669"/>
    <property type="project" value="UniProtKB-KW"/>
</dbReference>
<proteinExistence type="predicted"/>
<evidence type="ECO:0000313" key="3">
    <source>
        <dbReference type="EMBL" id="ANU76277.1"/>
    </source>
</evidence>
<dbReference type="InterPro" id="IPR029061">
    <property type="entry name" value="THDP-binding"/>
</dbReference>